<organism evidence="1 2">
    <name type="scientific">Clavelina lepadiformis</name>
    <name type="common">Light-bulb sea squirt</name>
    <name type="synonym">Ascidia lepadiformis</name>
    <dbReference type="NCBI Taxonomy" id="159417"/>
    <lineage>
        <taxon>Eukaryota</taxon>
        <taxon>Metazoa</taxon>
        <taxon>Chordata</taxon>
        <taxon>Tunicata</taxon>
        <taxon>Ascidiacea</taxon>
        <taxon>Aplousobranchia</taxon>
        <taxon>Clavelinidae</taxon>
        <taxon>Clavelina</taxon>
    </lineage>
</organism>
<keyword evidence="2" id="KW-1185">Reference proteome</keyword>
<proteinExistence type="predicted"/>
<name>A0ABP0EX79_CLALP</name>
<sequence>MAVSTLRAELVQHTSSTFFTTGTTSMMYSMTGDFYRTQQRAIGVGLASAVSRVPSTIAPFLSVFCSVLLY</sequence>
<accession>A0ABP0EX79</accession>
<gene>
    <name evidence="1" type="ORF">CVLEPA_LOCUS1071</name>
</gene>
<evidence type="ECO:0000313" key="2">
    <source>
        <dbReference type="Proteomes" id="UP001642483"/>
    </source>
</evidence>
<protein>
    <submittedName>
        <fullName evidence="1">Uncharacterized protein</fullName>
    </submittedName>
</protein>
<evidence type="ECO:0000313" key="1">
    <source>
        <dbReference type="EMBL" id="CAK8672074.1"/>
    </source>
</evidence>
<dbReference type="EMBL" id="CAWYQH010000001">
    <property type="protein sequence ID" value="CAK8672074.1"/>
    <property type="molecule type" value="Genomic_DNA"/>
</dbReference>
<dbReference type="Proteomes" id="UP001642483">
    <property type="component" value="Unassembled WGS sequence"/>
</dbReference>
<comment type="caution">
    <text evidence="1">The sequence shown here is derived from an EMBL/GenBank/DDBJ whole genome shotgun (WGS) entry which is preliminary data.</text>
</comment>
<reference evidence="1 2" key="1">
    <citation type="submission" date="2024-02" db="EMBL/GenBank/DDBJ databases">
        <authorList>
            <person name="Daric V."/>
            <person name="Darras S."/>
        </authorList>
    </citation>
    <scope>NUCLEOTIDE SEQUENCE [LARGE SCALE GENOMIC DNA]</scope>
</reference>